<reference evidence="1 2" key="1">
    <citation type="submission" date="2019-10" db="EMBL/GenBank/DDBJ databases">
        <title>Epibacterium sp. nov., isolated from seawater.</title>
        <authorList>
            <person name="Zhang X."/>
            <person name="Li N."/>
        </authorList>
    </citation>
    <scope>NUCLEOTIDE SEQUENCE [LARGE SCALE GENOMIC DNA]</scope>
    <source>
        <strain evidence="1 2">SM1969</strain>
    </source>
</reference>
<name>A0A844APV4_9RHOB</name>
<gene>
    <name evidence="1" type="ORF">GG681_09230</name>
</gene>
<dbReference type="Proteomes" id="UP000436694">
    <property type="component" value="Unassembled WGS sequence"/>
</dbReference>
<proteinExistence type="predicted"/>
<sequence>MPYQVIKGEFHIFYPDIPKQGPEPDGDTLKFEPDNRALIEGLWVAGQREPDFNGRDMLNLRFEGMDALETHFEGGHQNLEFAKASRDYLLTWAGFGAVEYWEDRPHKVQSVEHNPVRGYILSKGLDPFGRAISFVFLGETDLQDGAVLHLEPELLAQSFNYVSLSAGQSYPLFYRSLPISISRILAEVSDDARRAERGLYAQDQSAPNTPVEVTPETYQDLVIWPKLFRRLHSYFSSEFYDLSGFDDWLRRDPRDRDDRMFLPDDYDAHFHNVISVLSPTELQLNVDPKDIIILPYNTTATEVALIAAE</sequence>
<dbReference type="InterPro" id="IPR035437">
    <property type="entry name" value="SNase_OB-fold_sf"/>
</dbReference>
<comment type="caution">
    <text evidence="1">The sequence shown here is derived from an EMBL/GenBank/DDBJ whole genome shotgun (WGS) entry which is preliminary data.</text>
</comment>
<keyword evidence="2" id="KW-1185">Reference proteome</keyword>
<dbReference type="EMBL" id="WIXK01000004">
    <property type="protein sequence ID" value="MQY42823.1"/>
    <property type="molecule type" value="Genomic_DNA"/>
</dbReference>
<dbReference type="Gene3D" id="2.40.50.90">
    <property type="match status" value="1"/>
</dbReference>
<protein>
    <submittedName>
        <fullName evidence="1">Uncharacterized protein</fullName>
    </submittedName>
</protein>
<evidence type="ECO:0000313" key="1">
    <source>
        <dbReference type="EMBL" id="MQY42823.1"/>
    </source>
</evidence>
<accession>A0A844APV4</accession>
<dbReference type="AlphaFoldDB" id="A0A844APV4"/>
<evidence type="ECO:0000313" key="2">
    <source>
        <dbReference type="Proteomes" id="UP000436694"/>
    </source>
</evidence>
<dbReference type="RefSeq" id="WP_153547378.1">
    <property type="nucleotide sequence ID" value="NZ_WIXK01000004.1"/>
</dbReference>
<organism evidence="1 2">
    <name type="scientific">Tritonibacter aquimaris</name>
    <dbReference type="NCBI Taxonomy" id="2663379"/>
    <lineage>
        <taxon>Bacteria</taxon>
        <taxon>Pseudomonadati</taxon>
        <taxon>Pseudomonadota</taxon>
        <taxon>Alphaproteobacteria</taxon>
        <taxon>Rhodobacterales</taxon>
        <taxon>Paracoccaceae</taxon>
        <taxon>Tritonibacter</taxon>
    </lineage>
</organism>